<evidence type="ECO:0000313" key="15">
    <source>
        <dbReference type="EMBL" id="GAA3935388.1"/>
    </source>
</evidence>
<feature type="domain" description="TonB-dependent receptor-like beta-barrel" evidence="13">
    <location>
        <begin position="429"/>
        <end position="873"/>
    </location>
</feature>
<dbReference type="InterPro" id="IPR000531">
    <property type="entry name" value="Beta-barrel_TonB"/>
</dbReference>
<keyword evidence="9 10" id="KW-0998">Cell outer membrane</keyword>
<proteinExistence type="inferred from homology"/>
<sequence>MKKSYRLLLLVLSLLLSSPAVWAQSAIAITGVVQTEAGDPLPGATVFIKGTFIGSSTDRDGKFVLNADFTEPPVVISVSFIGFETREIGISKAQQDVRVVLPISTNLTNTVVVSASRVAENISQVPVTIEKVNTRQVESLTTPDLLAGLARFKAVDVNSSSLLTSSISTRGFNSSRAERVIQMADYMDTQLPSLSSNFGNLLGIPDLDVESIEIVHGPASALYGANAFNGVVLFNSKDPFVSEGLSIRLRGGNRDLLDGQLRYAKKLTDRLAIKLTGGALTAKDWIADNQDPTSLLIEPNNHAASSNLGYDAVNRYGDASFAFTIPANPAFPTVPATTQTAFLPGYAEKELIAGDQKAHIYKINPSVSYLLTDNVKATVDYKYVNGTTIFQSASRYRFDNSGSHQGRVEVKGTNWFVRGYTTRDYSGKRDPSTDGSYNLGFLGGFLQTTPVPGETINPRTGKTYTYGERYFREYATTFGQQYYGSGGNVEAAAAAARTKALATAPQLQPGTQPFNDARNRIIHDGTPGQGARVILRSILNDGSAQYNFKLSFIDLIVGGAYRQYQLGSDGSLFSDTKDGDRLQNHEFGGYAQVTKALLAERLKLSVAGRVDEFKNFEPAFSPRASVVYSAGSDNQQNFRASFNRAFRAPTQTDQYIRLDVGRAILLGNIGNGFDGYTLTGMQFRADNLRLEQVNTFEVGYRAQIASKVSVDVDYFRSTYDDFIGTQTFIGNIDGTRPASPVPSATNPARVIQISANVAQKVKTQGASVGLSYTVGTPLILSANYSFNDLDSKDLPANFQTFFNTPRHKYNFGLTGLALSRKLGYTVNYRWTDSFLYESTFATGRVASYHTVDAQAGYNLTALHTTLQAGVSNLFDAGNVQTYGSAGIGRLGYIGLLFELK</sequence>
<feature type="chain" id="PRO_5046499651" evidence="12">
    <location>
        <begin position="24"/>
        <end position="900"/>
    </location>
</feature>
<evidence type="ECO:0000256" key="6">
    <source>
        <dbReference type="ARBA" id="ARBA00023077"/>
    </source>
</evidence>
<dbReference type="Gene3D" id="2.170.130.10">
    <property type="entry name" value="TonB-dependent receptor, plug domain"/>
    <property type="match status" value="1"/>
</dbReference>
<evidence type="ECO:0000256" key="3">
    <source>
        <dbReference type="ARBA" id="ARBA00022452"/>
    </source>
</evidence>
<comment type="similarity">
    <text evidence="10 11">Belongs to the TonB-dependent receptor family.</text>
</comment>
<dbReference type="Gene3D" id="2.40.170.20">
    <property type="entry name" value="TonB-dependent receptor, beta-barrel domain"/>
    <property type="match status" value="1"/>
</dbReference>
<dbReference type="InterPro" id="IPR039426">
    <property type="entry name" value="TonB-dep_rcpt-like"/>
</dbReference>
<feature type="signal peptide" evidence="12">
    <location>
        <begin position="1"/>
        <end position="23"/>
    </location>
</feature>
<dbReference type="InterPro" id="IPR036942">
    <property type="entry name" value="Beta-barrel_TonB_sf"/>
</dbReference>
<dbReference type="InterPro" id="IPR010916">
    <property type="entry name" value="TonB_box_CS"/>
</dbReference>
<organism evidence="15 16">
    <name type="scientific">Hymenobacter algoricola</name>
    <dbReference type="NCBI Taxonomy" id="486267"/>
    <lineage>
        <taxon>Bacteria</taxon>
        <taxon>Pseudomonadati</taxon>
        <taxon>Bacteroidota</taxon>
        <taxon>Cytophagia</taxon>
        <taxon>Cytophagales</taxon>
        <taxon>Hymenobacteraceae</taxon>
        <taxon>Hymenobacter</taxon>
    </lineage>
</organism>
<reference evidence="16" key="1">
    <citation type="journal article" date="2019" name="Int. J. Syst. Evol. Microbiol.">
        <title>The Global Catalogue of Microorganisms (GCM) 10K type strain sequencing project: providing services to taxonomists for standard genome sequencing and annotation.</title>
        <authorList>
            <consortium name="The Broad Institute Genomics Platform"/>
            <consortium name="The Broad Institute Genome Sequencing Center for Infectious Disease"/>
            <person name="Wu L."/>
            <person name="Ma J."/>
        </authorList>
    </citation>
    <scope>NUCLEOTIDE SEQUENCE [LARGE SCALE GENOMIC DNA]</scope>
    <source>
        <strain evidence="16">JCM 17214</strain>
    </source>
</reference>
<keyword evidence="16" id="KW-1185">Reference proteome</keyword>
<dbReference type="Pfam" id="PF07715">
    <property type="entry name" value="Plug"/>
    <property type="match status" value="1"/>
</dbReference>
<dbReference type="InterPro" id="IPR008969">
    <property type="entry name" value="CarboxyPept-like_regulatory"/>
</dbReference>
<dbReference type="PROSITE" id="PS52016">
    <property type="entry name" value="TONB_DEPENDENT_REC_3"/>
    <property type="match status" value="1"/>
</dbReference>
<dbReference type="SUPFAM" id="SSF56935">
    <property type="entry name" value="Porins"/>
    <property type="match status" value="1"/>
</dbReference>
<evidence type="ECO:0000256" key="4">
    <source>
        <dbReference type="ARBA" id="ARBA00022692"/>
    </source>
</evidence>
<keyword evidence="3 10" id="KW-1134">Transmembrane beta strand</keyword>
<dbReference type="PANTHER" id="PTHR30069">
    <property type="entry name" value="TONB-DEPENDENT OUTER MEMBRANE RECEPTOR"/>
    <property type="match status" value="1"/>
</dbReference>
<dbReference type="PROSITE" id="PS00430">
    <property type="entry name" value="TONB_DEPENDENT_REC_1"/>
    <property type="match status" value="1"/>
</dbReference>
<evidence type="ECO:0000259" key="13">
    <source>
        <dbReference type="Pfam" id="PF00593"/>
    </source>
</evidence>
<dbReference type="SUPFAM" id="SSF49464">
    <property type="entry name" value="Carboxypeptidase regulatory domain-like"/>
    <property type="match status" value="1"/>
</dbReference>
<dbReference type="InterPro" id="IPR012910">
    <property type="entry name" value="Plug_dom"/>
</dbReference>
<keyword evidence="8 15" id="KW-0675">Receptor</keyword>
<dbReference type="RefSeq" id="WP_345113016.1">
    <property type="nucleotide sequence ID" value="NZ_BAABDH010000036.1"/>
</dbReference>
<dbReference type="EMBL" id="BAABDH010000036">
    <property type="protein sequence ID" value="GAA3935388.1"/>
    <property type="molecule type" value="Genomic_DNA"/>
</dbReference>
<keyword evidence="6 11" id="KW-0798">TonB box</keyword>
<protein>
    <submittedName>
        <fullName evidence="15">TonB-dependent receptor</fullName>
    </submittedName>
</protein>
<dbReference type="PANTHER" id="PTHR30069:SF29">
    <property type="entry name" value="HEMOGLOBIN AND HEMOGLOBIN-HAPTOGLOBIN-BINDING PROTEIN 1-RELATED"/>
    <property type="match status" value="1"/>
</dbReference>
<evidence type="ECO:0000256" key="10">
    <source>
        <dbReference type="PROSITE-ProRule" id="PRU01360"/>
    </source>
</evidence>
<keyword evidence="5 12" id="KW-0732">Signal</keyword>
<feature type="domain" description="TonB-dependent receptor plug" evidence="14">
    <location>
        <begin position="123"/>
        <end position="231"/>
    </location>
</feature>
<evidence type="ECO:0000256" key="11">
    <source>
        <dbReference type="RuleBase" id="RU003357"/>
    </source>
</evidence>
<evidence type="ECO:0000256" key="1">
    <source>
        <dbReference type="ARBA" id="ARBA00004571"/>
    </source>
</evidence>
<evidence type="ECO:0000256" key="2">
    <source>
        <dbReference type="ARBA" id="ARBA00022448"/>
    </source>
</evidence>
<accession>A0ABP7N2L7</accession>
<dbReference type="InterPro" id="IPR037066">
    <property type="entry name" value="Plug_dom_sf"/>
</dbReference>
<comment type="caution">
    <text evidence="15">The sequence shown here is derived from an EMBL/GenBank/DDBJ whole genome shotgun (WGS) entry which is preliminary data.</text>
</comment>
<evidence type="ECO:0000259" key="14">
    <source>
        <dbReference type="Pfam" id="PF07715"/>
    </source>
</evidence>
<dbReference type="Proteomes" id="UP001499909">
    <property type="component" value="Unassembled WGS sequence"/>
</dbReference>
<comment type="subcellular location">
    <subcellularLocation>
        <location evidence="1 10">Cell outer membrane</location>
        <topology evidence="1 10">Multi-pass membrane protein</topology>
    </subcellularLocation>
</comment>
<evidence type="ECO:0000313" key="16">
    <source>
        <dbReference type="Proteomes" id="UP001499909"/>
    </source>
</evidence>
<evidence type="ECO:0000256" key="9">
    <source>
        <dbReference type="ARBA" id="ARBA00023237"/>
    </source>
</evidence>
<name>A0ABP7N2L7_9BACT</name>
<keyword evidence="7 10" id="KW-0472">Membrane</keyword>
<keyword evidence="4 10" id="KW-0812">Transmembrane</keyword>
<gene>
    <name evidence="15" type="ORF">GCM10022406_19680</name>
</gene>
<keyword evidence="2 10" id="KW-0813">Transport</keyword>
<evidence type="ECO:0000256" key="8">
    <source>
        <dbReference type="ARBA" id="ARBA00023170"/>
    </source>
</evidence>
<dbReference type="Pfam" id="PF00593">
    <property type="entry name" value="TonB_dep_Rec_b-barrel"/>
    <property type="match status" value="1"/>
</dbReference>
<evidence type="ECO:0000256" key="5">
    <source>
        <dbReference type="ARBA" id="ARBA00022729"/>
    </source>
</evidence>
<evidence type="ECO:0000256" key="12">
    <source>
        <dbReference type="SAM" id="SignalP"/>
    </source>
</evidence>
<evidence type="ECO:0000256" key="7">
    <source>
        <dbReference type="ARBA" id="ARBA00023136"/>
    </source>
</evidence>
<dbReference type="Pfam" id="PF13715">
    <property type="entry name" value="CarbopepD_reg_2"/>
    <property type="match status" value="1"/>
</dbReference>